<evidence type="ECO:0000256" key="2">
    <source>
        <dbReference type="ARBA" id="ARBA00009928"/>
    </source>
</evidence>
<dbReference type="PROSITE" id="PS00498">
    <property type="entry name" value="TYROSINASE_2"/>
    <property type="match status" value="1"/>
</dbReference>
<evidence type="ECO:0000256" key="4">
    <source>
        <dbReference type="ARBA" id="ARBA00023008"/>
    </source>
</evidence>
<reference evidence="8" key="1">
    <citation type="thesis" date="2020" institute="ProQuest LLC" country="789 East Eisenhower Parkway, Ann Arbor, MI, USA">
        <title>Comparative Genomics and Chromosome Evolution.</title>
        <authorList>
            <person name="Mudd A.B."/>
        </authorList>
    </citation>
    <scope>NUCLEOTIDE SEQUENCE</scope>
    <source>
        <strain evidence="8">HN-11 Male</strain>
        <tissue evidence="8">Kidney and liver</tissue>
    </source>
</reference>
<evidence type="ECO:0000313" key="8">
    <source>
        <dbReference type="EMBL" id="KAG9466783.1"/>
    </source>
</evidence>
<dbReference type="InterPro" id="IPR050316">
    <property type="entry name" value="Tyrosinase/Hemocyanin"/>
</dbReference>
<dbReference type="Pfam" id="PF00264">
    <property type="entry name" value="Tyrosinase"/>
    <property type="match status" value="1"/>
</dbReference>
<proteinExistence type="inferred from homology"/>
<keyword evidence="3" id="KW-0479">Metal-binding</keyword>
<dbReference type="SUPFAM" id="SSF48056">
    <property type="entry name" value="Di-copper centre-containing domain"/>
    <property type="match status" value="1"/>
</dbReference>
<gene>
    <name evidence="8" type="ORF">GDO78_016116</name>
</gene>
<dbReference type="GO" id="GO:0042438">
    <property type="term" value="P:melanin biosynthetic process"/>
    <property type="evidence" value="ECO:0007669"/>
    <property type="project" value="UniProtKB-KW"/>
</dbReference>
<organism evidence="8 9">
    <name type="scientific">Eleutherodactylus coqui</name>
    <name type="common">Puerto Rican coqui</name>
    <dbReference type="NCBI Taxonomy" id="57060"/>
    <lineage>
        <taxon>Eukaryota</taxon>
        <taxon>Metazoa</taxon>
        <taxon>Chordata</taxon>
        <taxon>Craniata</taxon>
        <taxon>Vertebrata</taxon>
        <taxon>Euteleostomi</taxon>
        <taxon>Amphibia</taxon>
        <taxon>Batrachia</taxon>
        <taxon>Anura</taxon>
        <taxon>Neobatrachia</taxon>
        <taxon>Hyloidea</taxon>
        <taxon>Eleutherodactylidae</taxon>
        <taxon>Eleutherodactylinae</taxon>
        <taxon>Eleutherodactylus</taxon>
        <taxon>Eleutherodactylus</taxon>
    </lineage>
</organism>
<dbReference type="Gene3D" id="1.10.1280.10">
    <property type="entry name" value="Di-copper center containing domain from catechol oxidase"/>
    <property type="match status" value="1"/>
</dbReference>
<dbReference type="AlphaFoldDB" id="A0A8J6ECW7"/>
<dbReference type="PRINTS" id="PR00092">
    <property type="entry name" value="TYROSINASE"/>
</dbReference>
<keyword evidence="5" id="KW-0470">Melanin biosynthesis</keyword>
<accession>A0A8J6ECW7</accession>
<name>A0A8J6ECW7_ELECQ</name>
<feature type="domain" description="Tyrosinase copper-binding" evidence="7">
    <location>
        <begin position="385"/>
        <end position="396"/>
    </location>
</feature>
<dbReference type="PANTHER" id="PTHR11474:SF126">
    <property type="entry name" value="TYROSINASE-LIKE PROTEIN TYR-1-RELATED"/>
    <property type="match status" value="1"/>
</dbReference>
<evidence type="ECO:0000313" key="9">
    <source>
        <dbReference type="Proteomes" id="UP000770717"/>
    </source>
</evidence>
<evidence type="ECO:0000259" key="6">
    <source>
        <dbReference type="PROSITE" id="PS00497"/>
    </source>
</evidence>
<comment type="caution">
    <text evidence="8">The sequence shown here is derived from an EMBL/GenBank/DDBJ whole genome shotgun (WGS) entry which is preliminary data.</text>
</comment>
<comment type="similarity">
    <text evidence="2">Belongs to the tyrosinase family.</text>
</comment>
<dbReference type="Proteomes" id="UP000770717">
    <property type="component" value="Unassembled WGS sequence"/>
</dbReference>
<sequence length="397" mass="44834">MVMLACSIICRNSGGGEETSDWAALEMLLLSVVLLMCLAATDAILFPSICPPNLPNRVPCCPSYNGSACGYDLGRGRCLEVPKPKYPSMDERDAFPSAYYTHMCVCNGNYGSYDCGGCTFNRNGPNCDLQNIVRREARQLTPTELTAYLAKLHYCKTKIDPDYLIMQAGNRLQASSYQFFLDSYYNGWCYEHYYATKPFLNNSREIYITNCAHGSTAFLTWHRLFLLGLENSMQRCLRDPSFALVYCDWQRDPGCAFCNNQYFGANDATGFISPLSIFSGWRSVCGNFDHARTYCLMGNCMCERQPFRRRYGYVDVPKPNKADVDYCLSLGSLDRAPYTAAVNGSFRSCIEGWINRYGQQTSTIHNLWHVYLGGTMSQVPIACNDPMFVCHHLLIDK</sequence>
<dbReference type="EMBL" id="WNTK01001825">
    <property type="protein sequence ID" value="KAG9466783.1"/>
    <property type="molecule type" value="Genomic_DNA"/>
</dbReference>
<dbReference type="PANTHER" id="PTHR11474">
    <property type="entry name" value="TYROSINASE FAMILY MEMBER"/>
    <property type="match status" value="1"/>
</dbReference>
<keyword evidence="9" id="KW-1185">Reference proteome</keyword>
<dbReference type="GO" id="GO:0033162">
    <property type="term" value="C:melanosome membrane"/>
    <property type="evidence" value="ECO:0007669"/>
    <property type="project" value="UniProtKB-SubCell"/>
</dbReference>
<dbReference type="InterPro" id="IPR008922">
    <property type="entry name" value="Di-copper_centre_dom_sf"/>
</dbReference>
<evidence type="ECO:0000259" key="7">
    <source>
        <dbReference type="PROSITE" id="PS00498"/>
    </source>
</evidence>
<comment type="subcellular location">
    <subcellularLocation>
        <location evidence="1">Melanosome membrane</location>
        <topology evidence="1">Single-pass type I membrane protein</topology>
    </subcellularLocation>
</comment>
<evidence type="ECO:0000256" key="5">
    <source>
        <dbReference type="ARBA" id="ARBA00023101"/>
    </source>
</evidence>
<protein>
    <recommendedName>
        <fullName evidence="6 7">Tyrosinase copper-binding domain-containing protein</fullName>
    </recommendedName>
</protein>
<evidence type="ECO:0000256" key="3">
    <source>
        <dbReference type="ARBA" id="ARBA00022723"/>
    </source>
</evidence>
<evidence type="ECO:0000256" key="1">
    <source>
        <dbReference type="ARBA" id="ARBA00004573"/>
    </source>
</evidence>
<feature type="domain" description="Tyrosinase copper-binding" evidence="6">
    <location>
        <begin position="213"/>
        <end position="230"/>
    </location>
</feature>
<dbReference type="GO" id="GO:0016491">
    <property type="term" value="F:oxidoreductase activity"/>
    <property type="evidence" value="ECO:0007669"/>
    <property type="project" value="InterPro"/>
</dbReference>
<keyword evidence="4" id="KW-0186">Copper</keyword>
<dbReference type="InterPro" id="IPR002227">
    <property type="entry name" value="Tyrosinase_Cu-bd"/>
</dbReference>
<dbReference type="PROSITE" id="PS00497">
    <property type="entry name" value="TYROSINASE_1"/>
    <property type="match status" value="1"/>
</dbReference>
<dbReference type="GO" id="GO:0046872">
    <property type="term" value="F:metal ion binding"/>
    <property type="evidence" value="ECO:0007669"/>
    <property type="project" value="UniProtKB-KW"/>
</dbReference>
<dbReference type="OrthoDB" id="6132182at2759"/>